<keyword evidence="1" id="KW-0732">Signal</keyword>
<proteinExistence type="predicted"/>
<dbReference type="AlphaFoldDB" id="A0A2T3KS12"/>
<comment type="caution">
    <text evidence="2">The sequence shown here is derived from an EMBL/GenBank/DDBJ whole genome shotgun (WGS) entry which is preliminary data.</text>
</comment>
<gene>
    <name evidence="2" type="ORF">C0W93_15855</name>
</gene>
<dbReference type="RefSeq" id="WP_107185684.1">
    <property type="nucleotide sequence ID" value="NZ_JAWQGC010000001.1"/>
</dbReference>
<dbReference type="EMBL" id="PYNS01000021">
    <property type="protein sequence ID" value="PSV09145.1"/>
    <property type="molecule type" value="Genomic_DNA"/>
</dbReference>
<dbReference type="Proteomes" id="UP000240530">
    <property type="component" value="Unassembled WGS sequence"/>
</dbReference>
<evidence type="ECO:0000313" key="2">
    <source>
        <dbReference type="EMBL" id="PSV09145.1"/>
    </source>
</evidence>
<reference evidence="2 3" key="1">
    <citation type="submission" date="2018-03" db="EMBL/GenBank/DDBJ databases">
        <title>Whole genome sequencing of Histamine producing bacteria.</title>
        <authorList>
            <person name="Butler K."/>
        </authorList>
    </citation>
    <scope>NUCLEOTIDE SEQUENCE [LARGE SCALE GENOMIC DNA]</scope>
    <source>
        <strain evidence="2 3">Res.4.1</strain>
    </source>
</reference>
<evidence type="ECO:0000313" key="3">
    <source>
        <dbReference type="Proteomes" id="UP000240530"/>
    </source>
</evidence>
<feature type="signal peptide" evidence="1">
    <location>
        <begin position="1"/>
        <end position="22"/>
    </location>
</feature>
<evidence type="ECO:0000256" key="1">
    <source>
        <dbReference type="SAM" id="SignalP"/>
    </source>
</evidence>
<name>A0A2T3KS12_PHOLD</name>
<accession>A0A2T3KS12</accession>
<feature type="chain" id="PRO_5015451792" description="Lipoprotein" evidence="1">
    <location>
        <begin position="23"/>
        <end position="229"/>
    </location>
</feature>
<evidence type="ECO:0008006" key="4">
    <source>
        <dbReference type="Google" id="ProtNLM"/>
    </source>
</evidence>
<dbReference type="PROSITE" id="PS51257">
    <property type="entry name" value="PROKAR_LIPOPROTEIN"/>
    <property type="match status" value="1"/>
</dbReference>
<sequence length="229" mass="25256">MKKWSLLAFISALLMGCGSNDAEDVVVDTVGLDIDGLSTQDKQHYAQVSTDINTLIIHIGGQCFDAESERNPDMELTGFNCNIANYKDSASQAQYSSISLISGELAITRTSLNTYKIQTNDNVKFHAASISDGTLNYRLEDDNAIHFTENEETDSHTATFRGFFRDDKTLDVTYWTVESISSTPFSYEEDTNNQHSWLAGGSAKLSGKDGKTFDWTTSTTGEVVLPLTE</sequence>
<organism evidence="2 3">
    <name type="scientific">Photobacterium leiognathi subsp. mandapamensis</name>
    <name type="common">Photobacterium mandapamensis</name>
    <dbReference type="NCBI Taxonomy" id="48408"/>
    <lineage>
        <taxon>Bacteria</taxon>
        <taxon>Pseudomonadati</taxon>
        <taxon>Pseudomonadota</taxon>
        <taxon>Gammaproteobacteria</taxon>
        <taxon>Vibrionales</taxon>
        <taxon>Vibrionaceae</taxon>
        <taxon>Photobacterium</taxon>
    </lineage>
</organism>
<protein>
    <recommendedName>
        <fullName evidence="4">Lipoprotein</fullName>
    </recommendedName>
</protein>